<keyword evidence="2" id="KW-1185">Reference proteome</keyword>
<dbReference type="KEGG" id="dzi:111313111"/>
<dbReference type="PANTHER" id="PTHR18966">
    <property type="entry name" value="IONOTROPIC GLUTAMATE RECEPTOR"/>
    <property type="match status" value="1"/>
</dbReference>
<gene>
    <name evidence="3" type="primary">LOC111313111</name>
</gene>
<name>A0A6P6AXR3_DURZI</name>
<protein>
    <submittedName>
        <fullName evidence="3">Glutamate receptor 1.4-like</fullName>
    </submittedName>
</protein>
<feature type="transmembrane region" description="Helical" evidence="1">
    <location>
        <begin position="196"/>
        <end position="216"/>
    </location>
</feature>
<evidence type="ECO:0000256" key="1">
    <source>
        <dbReference type="SAM" id="Phobius"/>
    </source>
</evidence>
<dbReference type="AlphaFoldDB" id="A0A6P6AXR3"/>
<keyword evidence="1" id="KW-0812">Transmembrane</keyword>
<dbReference type="Proteomes" id="UP000515121">
    <property type="component" value="Unplaced"/>
</dbReference>
<dbReference type="OrthoDB" id="5984008at2759"/>
<keyword evidence="1" id="KW-0472">Membrane</keyword>
<accession>A0A6P6AXR3</accession>
<feature type="non-terminal residue" evidence="3">
    <location>
        <position position="1"/>
    </location>
</feature>
<dbReference type="RefSeq" id="XP_022769550.1">
    <property type="nucleotide sequence ID" value="XM_022913815.1"/>
</dbReference>
<organism evidence="2 3">
    <name type="scientific">Durio zibethinus</name>
    <name type="common">Durian</name>
    <dbReference type="NCBI Taxonomy" id="66656"/>
    <lineage>
        <taxon>Eukaryota</taxon>
        <taxon>Viridiplantae</taxon>
        <taxon>Streptophyta</taxon>
        <taxon>Embryophyta</taxon>
        <taxon>Tracheophyta</taxon>
        <taxon>Spermatophyta</taxon>
        <taxon>Magnoliopsida</taxon>
        <taxon>eudicotyledons</taxon>
        <taxon>Gunneridae</taxon>
        <taxon>Pentapetalae</taxon>
        <taxon>rosids</taxon>
        <taxon>malvids</taxon>
        <taxon>Malvales</taxon>
        <taxon>Malvaceae</taxon>
        <taxon>Helicteroideae</taxon>
        <taxon>Durio</taxon>
    </lineage>
</organism>
<feature type="transmembrane region" description="Helical" evidence="1">
    <location>
        <begin position="115"/>
        <end position="137"/>
    </location>
</feature>
<evidence type="ECO:0000313" key="2">
    <source>
        <dbReference type="Proteomes" id="UP000515121"/>
    </source>
</evidence>
<sequence>QGSQSKQVGMIFWYSFSTLVFAHKSAEENLLSNCQSFSKLASMLTVQQIQLISREDYVDYHSCLLFPRAISNLNFESPRLKPYQSPEEYANALRRGSKNGGVSAIIDEIPYIKVFLANTLLFVLSLICSNGCSLSYVNLLVFPKGSPLVQDISSAIVRLREEGKLQMIENALSNSESSFSNQDSTSNPSSLNLDSFGGLFLVTGISSTSALLIWLYQ</sequence>
<proteinExistence type="predicted"/>
<dbReference type="GeneID" id="111313111"/>
<keyword evidence="1" id="KW-1133">Transmembrane helix</keyword>
<reference evidence="3" key="1">
    <citation type="submission" date="2025-08" db="UniProtKB">
        <authorList>
            <consortium name="RefSeq"/>
        </authorList>
    </citation>
    <scope>IDENTIFICATION</scope>
    <source>
        <tissue evidence="3">Fruit stalk</tissue>
    </source>
</reference>
<dbReference type="InterPro" id="IPR015683">
    <property type="entry name" value="Ionotropic_Glu_rcpt"/>
</dbReference>
<evidence type="ECO:0000313" key="3">
    <source>
        <dbReference type="RefSeq" id="XP_022769550.1"/>
    </source>
</evidence>
<dbReference type="SUPFAM" id="SSF53850">
    <property type="entry name" value="Periplasmic binding protein-like II"/>
    <property type="match status" value="1"/>
</dbReference>